<name>A0A1D1YWR2_9ARAE</name>
<dbReference type="PANTHER" id="PTHR34060:SF1">
    <property type="entry name" value="POLYKETIDE CYCLASE _ DEHYDRASE AND LIPID TRANSPORT PROTEIN"/>
    <property type="match status" value="1"/>
</dbReference>
<reference evidence="3" key="1">
    <citation type="submission" date="2015-07" db="EMBL/GenBank/DDBJ databases">
        <title>Transcriptome Assembly of Anthurium amnicola.</title>
        <authorList>
            <person name="Suzuki J."/>
        </authorList>
    </citation>
    <scope>NUCLEOTIDE SEQUENCE</scope>
</reference>
<evidence type="ECO:0000313" key="3">
    <source>
        <dbReference type="EMBL" id="JAT59039.1"/>
    </source>
</evidence>
<feature type="non-terminal residue" evidence="3">
    <location>
        <position position="1"/>
    </location>
</feature>
<feature type="compositionally biased region" description="Low complexity" evidence="1">
    <location>
        <begin position="17"/>
        <end position="26"/>
    </location>
</feature>
<protein>
    <submittedName>
        <fullName evidence="3">Ribosome association toxin RatA</fullName>
    </submittedName>
</protein>
<dbReference type="AlphaFoldDB" id="A0A1D1YWR2"/>
<organism evidence="3">
    <name type="scientific">Anthurium amnicola</name>
    <dbReference type="NCBI Taxonomy" id="1678845"/>
    <lineage>
        <taxon>Eukaryota</taxon>
        <taxon>Viridiplantae</taxon>
        <taxon>Streptophyta</taxon>
        <taxon>Embryophyta</taxon>
        <taxon>Tracheophyta</taxon>
        <taxon>Spermatophyta</taxon>
        <taxon>Magnoliopsida</taxon>
        <taxon>Liliopsida</taxon>
        <taxon>Araceae</taxon>
        <taxon>Pothoideae</taxon>
        <taxon>Potheae</taxon>
        <taxon>Anthurium</taxon>
    </lineage>
</organism>
<sequence length="287" mass="32215">KERKKIGEKMVAFATTPRPSLHPLLPSHRRFPHQNPNFPFNSALLPTRKTLISFPTVSLDPPPDTSSEVPSSDAPPPPPLGDGFDSDSDPEPSESGGGDGVEVEVAKVGRNRRRIRARVGVDAGMEAVWAVLTDYEGLAEFIPSLAVSRLVEKGEGFARLYQVGLQDLALGLKFQAKGTLDCFEKHLEILPYGQRRDIEFKMVEGDFQTFEGVWSILQTEDEKCEVDFFQGKEFQTVLSYVVELEPKLWLPVRLLEGRLCREIKTNLLCVRDEAQRVQRLRDNALPM</sequence>
<dbReference type="InterPro" id="IPR005031">
    <property type="entry name" value="COQ10_START"/>
</dbReference>
<dbReference type="EMBL" id="GDJX01008897">
    <property type="protein sequence ID" value="JAT59039.1"/>
    <property type="molecule type" value="Transcribed_RNA"/>
</dbReference>
<dbReference type="Pfam" id="PF03364">
    <property type="entry name" value="Polyketide_cyc"/>
    <property type="match status" value="1"/>
</dbReference>
<dbReference type="InterPro" id="IPR023393">
    <property type="entry name" value="START-like_dom_sf"/>
</dbReference>
<feature type="region of interest" description="Disordered" evidence="1">
    <location>
        <begin position="54"/>
        <end position="105"/>
    </location>
</feature>
<proteinExistence type="predicted"/>
<dbReference type="PANTHER" id="PTHR34060">
    <property type="entry name" value="POLYKETIDE CYCLASE / DEHYDRASE AND LIPID TRANSPORT PROTEIN"/>
    <property type="match status" value="1"/>
</dbReference>
<accession>A0A1D1YWR2</accession>
<feature type="domain" description="Coenzyme Q-binding protein COQ10 START" evidence="2">
    <location>
        <begin position="121"/>
        <end position="267"/>
    </location>
</feature>
<dbReference type="SUPFAM" id="SSF55961">
    <property type="entry name" value="Bet v1-like"/>
    <property type="match status" value="1"/>
</dbReference>
<gene>
    <name evidence="3" type="primary">ratA_1</name>
    <name evidence="3" type="ORF">g.24033</name>
</gene>
<feature type="region of interest" description="Disordered" evidence="1">
    <location>
        <begin position="1"/>
        <end position="39"/>
    </location>
</feature>
<dbReference type="Gene3D" id="3.30.530.20">
    <property type="match status" value="1"/>
</dbReference>
<evidence type="ECO:0000256" key="1">
    <source>
        <dbReference type="SAM" id="MobiDB-lite"/>
    </source>
</evidence>
<evidence type="ECO:0000259" key="2">
    <source>
        <dbReference type="Pfam" id="PF03364"/>
    </source>
</evidence>